<dbReference type="Gene3D" id="3.40.50.150">
    <property type="entry name" value="Vaccinia Virus protein VP39"/>
    <property type="match status" value="1"/>
</dbReference>
<evidence type="ECO:0000256" key="2">
    <source>
        <dbReference type="ARBA" id="ARBA00004797"/>
    </source>
</evidence>
<dbReference type="EMBL" id="MDYQ01000142">
    <property type="protein sequence ID" value="PRP80652.1"/>
    <property type="molecule type" value="Genomic_DNA"/>
</dbReference>
<keyword evidence="8 18" id="KW-0808">Transferase</keyword>
<evidence type="ECO:0000256" key="10">
    <source>
        <dbReference type="ARBA" id="ARBA00022694"/>
    </source>
</evidence>
<dbReference type="CDD" id="cd00519">
    <property type="entry name" value="Lipase_3"/>
    <property type="match status" value="1"/>
</dbReference>
<evidence type="ECO:0000256" key="15">
    <source>
        <dbReference type="ARBA" id="ARBA00049250"/>
    </source>
</evidence>
<dbReference type="InterPro" id="IPR007213">
    <property type="entry name" value="Ppm1/Ppm2/Tcmp"/>
</dbReference>
<dbReference type="SMART" id="SM00558">
    <property type="entry name" value="JmjC"/>
    <property type="match status" value="1"/>
</dbReference>
<dbReference type="Pfam" id="PF13621">
    <property type="entry name" value="Cupin_8"/>
    <property type="match status" value="1"/>
</dbReference>
<name>A0A2P6N9M7_9EUKA</name>
<comment type="catalytic activity">
    <reaction evidence="15">
        <text>7-[(3S)-(3-amino-3-methoxycarbonyl)propyl]wyosine(37) in tRNA(Phe) + S-adenosyl-L-methionine + CO2 = wybutosine(37) in tRNA(Phe) + S-adenosyl-L-homocysteine + 2 H(+)</text>
        <dbReference type="Rhea" id="RHEA:37119"/>
        <dbReference type="Rhea" id="RHEA-COMP:11844"/>
        <dbReference type="Rhea" id="RHEA-COMP:11847"/>
        <dbReference type="ChEBI" id="CHEBI:15378"/>
        <dbReference type="ChEBI" id="CHEBI:16526"/>
        <dbReference type="ChEBI" id="CHEBI:57856"/>
        <dbReference type="ChEBI" id="CHEBI:59789"/>
        <dbReference type="ChEBI" id="CHEBI:73544"/>
        <dbReference type="ChEBI" id="CHEBI:74275"/>
        <dbReference type="EC" id="2.3.1.231"/>
    </reaction>
</comment>
<evidence type="ECO:0000256" key="4">
    <source>
        <dbReference type="ARBA" id="ARBA00012155"/>
    </source>
</evidence>
<dbReference type="SUPFAM" id="SSF53335">
    <property type="entry name" value="S-adenosyl-L-methionine-dependent methyltransferases"/>
    <property type="match status" value="1"/>
</dbReference>
<comment type="function">
    <text evidence="11">Probable S-adenosyl-L-methionine-dependent methyltransferase that acts as a component of the wybutosine biosynthesis pathway. Wybutosine is a hyper modified guanosine with a tricyclic base found at the 3'-position adjacent to the anticodon of eukaryotic phenylalanine tRNA. May methylate the carboxyl group of leucine residues to form alpha-leucine ester residues.</text>
</comment>
<dbReference type="GO" id="GO:0031591">
    <property type="term" value="P:wybutosine biosynthetic process"/>
    <property type="evidence" value="ECO:0007669"/>
    <property type="project" value="TreeGrafter"/>
</dbReference>
<dbReference type="EC" id="2.3.1.231" evidence="4"/>
<dbReference type="InterPro" id="IPR029063">
    <property type="entry name" value="SAM-dependent_MTases_sf"/>
</dbReference>
<dbReference type="Pfam" id="PF04072">
    <property type="entry name" value="LCM"/>
    <property type="match status" value="1"/>
</dbReference>
<keyword evidence="9" id="KW-0949">S-adenosyl-L-methionine</keyword>
<dbReference type="PANTHER" id="PTHR46529">
    <property type="entry name" value="TRNA WYBUTOSINE-SYNTHESIZING PROTEIN 4"/>
    <property type="match status" value="1"/>
</dbReference>
<dbReference type="Pfam" id="PF01764">
    <property type="entry name" value="Lipase_3"/>
    <property type="match status" value="1"/>
</dbReference>
<dbReference type="InterPro" id="IPR003347">
    <property type="entry name" value="JmjC_dom"/>
</dbReference>
<comment type="caution">
    <text evidence="18">The sequence shown here is derived from an EMBL/GenBank/DDBJ whole genome shotgun (WGS) entry which is preliminary data.</text>
</comment>
<evidence type="ECO:0000256" key="11">
    <source>
        <dbReference type="ARBA" id="ARBA00025588"/>
    </source>
</evidence>
<proteinExistence type="inferred from homology"/>
<dbReference type="SUPFAM" id="SSF51197">
    <property type="entry name" value="Clavaminate synthase-like"/>
    <property type="match status" value="1"/>
</dbReference>
<dbReference type="Pfam" id="PF24681">
    <property type="entry name" value="Kelch_KLHDC2_KLHL20_DRC7"/>
    <property type="match status" value="1"/>
</dbReference>
<dbReference type="GO" id="GO:0006629">
    <property type="term" value="P:lipid metabolic process"/>
    <property type="evidence" value="ECO:0007669"/>
    <property type="project" value="InterPro"/>
</dbReference>
<evidence type="ECO:0000256" key="7">
    <source>
        <dbReference type="ARBA" id="ARBA00022603"/>
    </source>
</evidence>
<sequence length="1356" mass="153643">MTKIKGTDPSNEKRVQATNDDSIVSKRSASRAGYFKDDFLRFFVNKPANRSPLINRGYFIRCAAVRSLISEFLECPDVMVDGAPINKQIISVGAGFDTSYFHFAQNDFASKSSNVKNKVLYAELDFDGVVGRKSHQIKTTEELNRLLPNMRAGTKADVLSDRYALLECDLRDTQLVEERLKSAGINFEVPTLFLSEVVLTYMATEDSSRLIAWATSKFPCCQWVTYEQIHPDDTFGGVMCKNLTERGSPLLGVHMNPTLASQRERFISLGFKECPLMDLNGFWNNYMPWTEVERIENIEFFDEEEEWKIKCAHYFVSAAYKDERATGFFNEFSTKFSRYLAPPSTSTEAESHEFSWNSPDPREASRFKSVLQRWGHTVTEKNGVLYVFGGYGGDKSHSRLSDLHTIRMNGDELVVDEISTKTQPPARIFHTVVSWTKYLVLFGGRGGPDKAYNDLWVYDTEENSWKMMETLGTPPQARWRHSATLLGDKLIVYGGRDRNSFFSDTFTLDLPTLSWSSKNERQGPGPLCSHTCTAFRDDEMILYGGLKSTSSASDETWIYNVVDEAWRKVAVKGEKNPGKCFSHSAVMVERDGKKKLNLFGGVTFNGKSGGFYQLLEEDGNFTWNSVSVGSSEQNLFVRSGAAVLDGKIVVLGGGILCFSFGAFFSPVSVLSDSDNVIQLRRTENIPEISQEDSNRVVGTTTSSKKKEKKVKAIPRVTVKTREEFLEICDKRTPVVIVGTDLGPCTTTWTPDHMSQIFGTRPVAPKMNFVEKNFRYETMGFDEMIRRIYQPNGEEFMYLRSLGDNPRKDASDIWQSFPELSSDFSVPSWAEEAKPTSDKYHSSAFRLSSGGLHLWTHYDVMDNILCEIAGSKKVIMWHPREISRLYVKGSSSAVTDIEHPDVKKFPKFKRIKSRMETVLGPGEILFIPSLWFHHVEATEPCAAVNVFWKHLSDEHYEKKDLYGNKDIISGTRAEKEGEALIGMLKKIPEHYREFHARRIIDNIKRELSLSRMMGFVLGGTNTLRVISCQKRVRIVTYISCGDIITYASTIARNRSLARLAQSVERTALNRVVGGSSPPMRATTVFLFFTFVCIASNRLSEPTGDDAYRRMLLSLTASATDEEILNWTCKYCTPTHPDTPQIEVFDFFSGHDRDIFGFSGFTNESIVFIFRLLDGNFLNVWELLHQIPTHPNDWPKASPGMKTHTGHTQGYAGTVISLIDLTCMTVIREQVKDQVVRLSHEFPQLPIEFIGYSFGASTATLAVADVLLSNITDSRRVHLWTFGASRVGNREFSEYVNRNVGRSVRVANYGDPFVHVPRYGYEHVNTEYFVRDPLRWGASRDVQYPEAFGVLWNHMSKN</sequence>
<comment type="similarity">
    <text evidence="3">Belongs to the methyltransferase superfamily. LCMT family.</text>
</comment>
<accession>A0A2P6N9M7</accession>
<comment type="catalytic activity">
    <reaction evidence="1">
        <text>7-[(3S)-3-amino-3-carboxypropyl]wyosine(37) in tRNA(Phe) + S-adenosyl-L-methionine = 7-[(3S)-(3-amino-3-methoxycarbonyl)propyl]wyosine(37) in tRNA(Phe) + S-adenosyl-L-homocysteine</text>
        <dbReference type="Rhea" id="RHEA:36903"/>
        <dbReference type="Rhea" id="RHEA-COMP:10379"/>
        <dbReference type="Rhea" id="RHEA-COMP:11844"/>
        <dbReference type="ChEBI" id="CHEBI:57856"/>
        <dbReference type="ChEBI" id="CHEBI:59789"/>
        <dbReference type="ChEBI" id="CHEBI:73543"/>
        <dbReference type="ChEBI" id="CHEBI:74275"/>
        <dbReference type="EC" id="2.1.1.290"/>
    </reaction>
</comment>
<dbReference type="InterPro" id="IPR029058">
    <property type="entry name" value="AB_hydrolase_fold"/>
</dbReference>
<dbReference type="GO" id="GO:0030488">
    <property type="term" value="P:tRNA methylation"/>
    <property type="evidence" value="ECO:0007669"/>
    <property type="project" value="TreeGrafter"/>
</dbReference>
<reference evidence="18 19" key="1">
    <citation type="journal article" date="2018" name="Genome Biol. Evol.">
        <title>Multiple Roots of Fruiting Body Formation in Amoebozoa.</title>
        <authorList>
            <person name="Hillmann F."/>
            <person name="Forbes G."/>
            <person name="Novohradska S."/>
            <person name="Ferling I."/>
            <person name="Riege K."/>
            <person name="Groth M."/>
            <person name="Westermann M."/>
            <person name="Marz M."/>
            <person name="Spaller T."/>
            <person name="Winckler T."/>
            <person name="Schaap P."/>
            <person name="Glockner G."/>
        </authorList>
    </citation>
    <scope>NUCLEOTIDE SEQUENCE [LARGE SCALE GENOMIC DNA]</scope>
    <source>
        <strain evidence="18 19">Jena</strain>
    </source>
</reference>
<feature type="region of interest" description="Disordered" evidence="16">
    <location>
        <begin position="1"/>
        <end position="21"/>
    </location>
</feature>
<keyword evidence="10" id="KW-0819">tRNA processing</keyword>
<dbReference type="SUPFAM" id="SSF117281">
    <property type="entry name" value="Kelch motif"/>
    <property type="match status" value="1"/>
</dbReference>
<evidence type="ECO:0000256" key="13">
    <source>
        <dbReference type="ARBA" id="ARBA00030231"/>
    </source>
</evidence>
<dbReference type="GO" id="GO:0008175">
    <property type="term" value="F:tRNA methyltransferase activity"/>
    <property type="evidence" value="ECO:0007669"/>
    <property type="project" value="TreeGrafter"/>
</dbReference>
<dbReference type="STRING" id="1890364.A0A2P6N9M7"/>
<evidence type="ECO:0000256" key="14">
    <source>
        <dbReference type="ARBA" id="ARBA00030847"/>
    </source>
</evidence>
<organism evidence="18 19">
    <name type="scientific">Planoprotostelium fungivorum</name>
    <dbReference type="NCBI Taxonomy" id="1890364"/>
    <lineage>
        <taxon>Eukaryota</taxon>
        <taxon>Amoebozoa</taxon>
        <taxon>Evosea</taxon>
        <taxon>Variosea</taxon>
        <taxon>Cavosteliida</taxon>
        <taxon>Cavosteliaceae</taxon>
        <taxon>Planoprotostelium</taxon>
    </lineage>
</organism>
<dbReference type="InterPro" id="IPR002921">
    <property type="entry name" value="Fungal_lipase-type"/>
</dbReference>
<keyword evidence="7 18" id="KW-0489">Methyltransferase</keyword>
<evidence type="ECO:0000256" key="3">
    <source>
        <dbReference type="ARBA" id="ARBA00010703"/>
    </source>
</evidence>
<evidence type="ECO:0000256" key="6">
    <source>
        <dbReference type="ARBA" id="ARBA00018045"/>
    </source>
</evidence>
<dbReference type="InterPro" id="IPR041667">
    <property type="entry name" value="Cupin_8"/>
</dbReference>
<feature type="domain" description="JmjC" evidence="17">
    <location>
        <begin position="814"/>
        <end position="964"/>
    </location>
</feature>
<dbReference type="Proteomes" id="UP000241769">
    <property type="component" value="Unassembled WGS sequence"/>
</dbReference>
<dbReference type="Gene3D" id="2.60.120.650">
    <property type="entry name" value="Cupin"/>
    <property type="match status" value="1"/>
</dbReference>
<dbReference type="UniPathway" id="UPA00375"/>
<dbReference type="Gene3D" id="6.10.140.1470">
    <property type="match status" value="1"/>
</dbReference>
<evidence type="ECO:0000256" key="9">
    <source>
        <dbReference type="ARBA" id="ARBA00022691"/>
    </source>
</evidence>
<dbReference type="EC" id="2.1.1.290" evidence="5"/>
<keyword evidence="19" id="KW-1185">Reference proteome</keyword>
<evidence type="ECO:0000256" key="12">
    <source>
        <dbReference type="ARBA" id="ARBA00029750"/>
    </source>
</evidence>
<evidence type="ECO:0000313" key="18">
    <source>
        <dbReference type="EMBL" id="PRP80652.1"/>
    </source>
</evidence>
<comment type="pathway">
    <text evidence="2">tRNA modification; wybutosine-tRNA(Phe) biosynthesis.</text>
</comment>
<dbReference type="OrthoDB" id="203237at2759"/>
<evidence type="ECO:0000256" key="16">
    <source>
        <dbReference type="SAM" id="MobiDB-lite"/>
    </source>
</evidence>
<dbReference type="PANTHER" id="PTHR46529:SF1">
    <property type="entry name" value="TRNA WYBUTOSINE-SYNTHESIZING PROTEIN 4"/>
    <property type="match status" value="1"/>
</dbReference>
<evidence type="ECO:0000313" key="19">
    <source>
        <dbReference type="Proteomes" id="UP000241769"/>
    </source>
</evidence>
<dbReference type="InParanoid" id="A0A2P6N9M7"/>
<gene>
    <name evidence="18" type="ORF">PROFUN_10707</name>
</gene>
<dbReference type="InterPro" id="IPR015915">
    <property type="entry name" value="Kelch-typ_b-propeller"/>
</dbReference>
<dbReference type="PROSITE" id="PS51184">
    <property type="entry name" value="JMJC"/>
    <property type="match status" value="1"/>
</dbReference>
<protein>
    <recommendedName>
        <fullName evidence="6">tRNA wybutosine-synthesizing protein 4</fullName>
        <ecNumber evidence="5">2.1.1.290</ecNumber>
        <ecNumber evidence="4">2.3.1.231</ecNumber>
    </recommendedName>
    <alternativeName>
        <fullName evidence="13">Leucine carboxyl methyltransferase 2</fullName>
    </alternativeName>
    <alternativeName>
        <fullName evidence="14">tRNA(Phe) (7-(3-amino-3-(methoxycarbonyl)propyl)wyosine(37)-N)-methoxycarbonyltransferase</fullName>
    </alternativeName>
    <alternativeName>
        <fullName evidence="12">tRNA(Phe) (7-(3-amino-3-carboxypropyl)wyosine(37)-O)-methyltransferase</fullName>
    </alternativeName>
</protein>
<evidence type="ECO:0000256" key="5">
    <source>
        <dbReference type="ARBA" id="ARBA00012779"/>
    </source>
</evidence>
<dbReference type="SUPFAM" id="SSF53474">
    <property type="entry name" value="alpha/beta-Hydrolases"/>
    <property type="match status" value="1"/>
</dbReference>
<evidence type="ECO:0000256" key="1">
    <source>
        <dbReference type="ARBA" id="ARBA00001806"/>
    </source>
</evidence>
<evidence type="ECO:0000256" key="8">
    <source>
        <dbReference type="ARBA" id="ARBA00022679"/>
    </source>
</evidence>
<evidence type="ECO:0000259" key="17">
    <source>
        <dbReference type="PROSITE" id="PS51184"/>
    </source>
</evidence>
<dbReference type="Gene3D" id="2.120.10.80">
    <property type="entry name" value="Kelch-type beta propeller"/>
    <property type="match status" value="2"/>
</dbReference>
<dbReference type="Gene3D" id="3.40.50.1820">
    <property type="entry name" value="alpha/beta hydrolase"/>
    <property type="match status" value="1"/>
</dbReference>